<gene>
    <name evidence="1" type="ORF">L1987_12708</name>
</gene>
<reference evidence="1 2" key="2">
    <citation type="journal article" date="2022" name="Mol. Ecol. Resour.">
        <title>The genomes of chicory, endive, great burdock and yacon provide insights into Asteraceae paleo-polyploidization history and plant inulin production.</title>
        <authorList>
            <person name="Fan W."/>
            <person name="Wang S."/>
            <person name="Wang H."/>
            <person name="Wang A."/>
            <person name="Jiang F."/>
            <person name="Liu H."/>
            <person name="Zhao H."/>
            <person name="Xu D."/>
            <person name="Zhang Y."/>
        </authorList>
    </citation>
    <scope>NUCLEOTIDE SEQUENCE [LARGE SCALE GENOMIC DNA]</scope>
    <source>
        <strain evidence="2">cv. Yunnan</strain>
        <tissue evidence="1">Leaves</tissue>
    </source>
</reference>
<keyword evidence="2" id="KW-1185">Reference proteome</keyword>
<comment type="caution">
    <text evidence="1">The sequence shown here is derived from an EMBL/GenBank/DDBJ whole genome shotgun (WGS) entry which is preliminary data.</text>
</comment>
<proteinExistence type="predicted"/>
<protein>
    <submittedName>
        <fullName evidence="1">Uncharacterized protein</fullName>
    </submittedName>
</protein>
<sequence length="166" mass="19359">MLVIDENLEDTSWMLSPLKKIQKKKFACEWGAKLVKLLVKKDTSWEKTESRSAKHRVKFHQYGKSSSTAQQDEITAHEYATQQYPQAIEHIDQNGRNILHVAILYRNHEVYDFVVDRKYAKERLRGKIDNDANTLLHMVGEEIEDVDTDLKGPALVLQENMQMFKV</sequence>
<dbReference type="Proteomes" id="UP001056120">
    <property type="component" value="Linkage Group LG04"/>
</dbReference>
<dbReference type="EMBL" id="CM042021">
    <property type="protein sequence ID" value="KAI3818887.1"/>
    <property type="molecule type" value="Genomic_DNA"/>
</dbReference>
<evidence type="ECO:0000313" key="2">
    <source>
        <dbReference type="Proteomes" id="UP001056120"/>
    </source>
</evidence>
<reference evidence="2" key="1">
    <citation type="journal article" date="2022" name="Mol. Ecol. Resour.">
        <title>The genomes of chicory, endive, great burdock and yacon provide insights into Asteraceae palaeo-polyploidization history and plant inulin production.</title>
        <authorList>
            <person name="Fan W."/>
            <person name="Wang S."/>
            <person name="Wang H."/>
            <person name="Wang A."/>
            <person name="Jiang F."/>
            <person name="Liu H."/>
            <person name="Zhao H."/>
            <person name="Xu D."/>
            <person name="Zhang Y."/>
        </authorList>
    </citation>
    <scope>NUCLEOTIDE SEQUENCE [LARGE SCALE GENOMIC DNA]</scope>
    <source>
        <strain evidence="2">cv. Yunnan</strain>
    </source>
</reference>
<accession>A0ACB9JEW1</accession>
<organism evidence="1 2">
    <name type="scientific">Smallanthus sonchifolius</name>
    <dbReference type="NCBI Taxonomy" id="185202"/>
    <lineage>
        <taxon>Eukaryota</taxon>
        <taxon>Viridiplantae</taxon>
        <taxon>Streptophyta</taxon>
        <taxon>Embryophyta</taxon>
        <taxon>Tracheophyta</taxon>
        <taxon>Spermatophyta</taxon>
        <taxon>Magnoliopsida</taxon>
        <taxon>eudicotyledons</taxon>
        <taxon>Gunneridae</taxon>
        <taxon>Pentapetalae</taxon>
        <taxon>asterids</taxon>
        <taxon>campanulids</taxon>
        <taxon>Asterales</taxon>
        <taxon>Asteraceae</taxon>
        <taxon>Asteroideae</taxon>
        <taxon>Heliantheae alliance</taxon>
        <taxon>Millerieae</taxon>
        <taxon>Smallanthus</taxon>
    </lineage>
</organism>
<evidence type="ECO:0000313" key="1">
    <source>
        <dbReference type="EMBL" id="KAI3818887.1"/>
    </source>
</evidence>
<name>A0ACB9JEW1_9ASTR</name>